<dbReference type="PANTHER" id="PTHR11595:SF21">
    <property type="entry name" value="ELONGATION FACTOR 1-BETA"/>
    <property type="match status" value="1"/>
</dbReference>
<organism evidence="6 7">
    <name type="scientific">Acromyrmex insinuator</name>
    <dbReference type="NCBI Taxonomy" id="230686"/>
    <lineage>
        <taxon>Eukaryota</taxon>
        <taxon>Metazoa</taxon>
        <taxon>Ecdysozoa</taxon>
        <taxon>Arthropoda</taxon>
        <taxon>Hexapoda</taxon>
        <taxon>Insecta</taxon>
        <taxon>Pterygota</taxon>
        <taxon>Neoptera</taxon>
        <taxon>Endopterygota</taxon>
        <taxon>Hymenoptera</taxon>
        <taxon>Apocrita</taxon>
        <taxon>Aculeata</taxon>
        <taxon>Formicoidea</taxon>
        <taxon>Formicidae</taxon>
        <taxon>Myrmicinae</taxon>
        <taxon>Acromyrmex</taxon>
    </lineage>
</organism>
<dbReference type="GO" id="GO:0005829">
    <property type="term" value="C:cytosol"/>
    <property type="evidence" value="ECO:0007669"/>
    <property type="project" value="TreeGrafter"/>
</dbReference>
<dbReference type="PANTHER" id="PTHR11595">
    <property type="entry name" value="EF-HAND AND COILED-COIL DOMAIN-CONTAINING FAMILY MEMBER"/>
    <property type="match status" value="1"/>
</dbReference>
<keyword evidence="2" id="KW-0251">Elongation factor</keyword>
<dbReference type="Gene3D" id="1.20.1050.130">
    <property type="match status" value="1"/>
</dbReference>
<dbReference type="EMBL" id="JAANHZ010000642">
    <property type="protein sequence ID" value="KAG5308742.1"/>
    <property type="molecule type" value="Genomic_DNA"/>
</dbReference>
<dbReference type="GO" id="GO:0003746">
    <property type="term" value="F:translation elongation factor activity"/>
    <property type="evidence" value="ECO:0007669"/>
    <property type="project" value="UniProtKB-KW"/>
</dbReference>
<dbReference type="CDD" id="cd10308">
    <property type="entry name" value="GST_C_eEF1b_like"/>
    <property type="match status" value="1"/>
</dbReference>
<dbReference type="SMART" id="SM00888">
    <property type="entry name" value="EF1_GNE"/>
    <property type="match status" value="1"/>
</dbReference>
<dbReference type="InterPro" id="IPR001326">
    <property type="entry name" value="Transl_elong_EF1B_B/D_CS"/>
</dbReference>
<accession>A0A836EMZ3</accession>
<dbReference type="GO" id="GO:0005085">
    <property type="term" value="F:guanyl-nucleotide exchange factor activity"/>
    <property type="evidence" value="ECO:0007669"/>
    <property type="project" value="TreeGrafter"/>
</dbReference>
<evidence type="ECO:0000256" key="3">
    <source>
        <dbReference type="ARBA" id="ARBA00022917"/>
    </source>
</evidence>
<dbReference type="Proteomes" id="UP000667349">
    <property type="component" value="Unassembled WGS sequence"/>
</dbReference>
<sequence length="232" mass="25764">TYDQLFTHPEHLAMAVGDLKTDKGIEDLNTYLSDRSYIEGWQPTQADVAVLEALGKTPTSSNPHVLRWYNHIKSYDLKSLPGEKKTPAILSAGAPASSTGKANDDDDDLDLFGSDEEEDTEAAKIREERLKAYAEKKSKKPTVIAKSSIVLDVKSWGDETDMKEMENAVRSIQMDGLVWGASKLVPVGYGINKLQIMCVIEDEKVSVDLLIEQIQEFEELVQSVDIASFNKI</sequence>
<dbReference type="InterPro" id="IPR036282">
    <property type="entry name" value="Glutathione-S-Trfase_C_sf"/>
</dbReference>
<evidence type="ECO:0000256" key="2">
    <source>
        <dbReference type="ARBA" id="ARBA00022768"/>
    </source>
</evidence>
<gene>
    <name evidence="6" type="primary">Ef1b2</name>
    <name evidence="6" type="ORF">G6Z75_0004775</name>
</gene>
<dbReference type="InterPro" id="IPR036219">
    <property type="entry name" value="eEF-1beta-like_sf"/>
</dbReference>
<evidence type="ECO:0000259" key="4">
    <source>
        <dbReference type="SMART" id="SM00888"/>
    </source>
</evidence>
<dbReference type="Pfam" id="PF10587">
    <property type="entry name" value="EF-1_beta_acid"/>
    <property type="match status" value="1"/>
</dbReference>
<protein>
    <submittedName>
        <fullName evidence="6">EF1B2 factor</fullName>
    </submittedName>
</protein>
<dbReference type="Pfam" id="PF00736">
    <property type="entry name" value="EF1_GNE"/>
    <property type="match status" value="1"/>
</dbReference>
<dbReference type="PROSITE" id="PS00824">
    <property type="entry name" value="EF1BD_1"/>
    <property type="match status" value="1"/>
</dbReference>
<reference evidence="6" key="1">
    <citation type="submission" date="2020-02" db="EMBL/GenBank/DDBJ databases">
        <title>Relaxed selection underlies rapid genomic changes in the transitions from sociality to social parasitism in ants.</title>
        <authorList>
            <person name="Bi X."/>
        </authorList>
    </citation>
    <scope>NUCLEOTIDE SEQUENCE</scope>
    <source>
        <strain evidence="6">BGI-DK2013a</strain>
        <tissue evidence="6">Whole body</tissue>
    </source>
</reference>
<dbReference type="SUPFAM" id="SSF47616">
    <property type="entry name" value="GST C-terminal domain-like"/>
    <property type="match status" value="1"/>
</dbReference>
<dbReference type="InterPro" id="IPR014038">
    <property type="entry name" value="EF1B_bsu/dsu_GNE"/>
</dbReference>
<dbReference type="GO" id="GO:0005853">
    <property type="term" value="C:eukaryotic translation elongation factor 1 complex"/>
    <property type="evidence" value="ECO:0007669"/>
    <property type="project" value="InterPro"/>
</dbReference>
<keyword evidence="3" id="KW-0648">Protein biosynthesis</keyword>
<name>A0A836EMZ3_9HYME</name>
<dbReference type="InterPro" id="IPR014717">
    <property type="entry name" value="Transl_elong_EF1B/ribsomal_bS6"/>
</dbReference>
<dbReference type="InterPro" id="IPR018940">
    <property type="entry name" value="EF-1_beta_acid_region_euk"/>
</dbReference>
<dbReference type="AlphaFoldDB" id="A0A836EMZ3"/>
<evidence type="ECO:0000313" key="6">
    <source>
        <dbReference type="EMBL" id="KAG5308742.1"/>
    </source>
</evidence>
<dbReference type="CDD" id="cd00292">
    <property type="entry name" value="EF1B"/>
    <property type="match status" value="1"/>
</dbReference>
<keyword evidence="7" id="KW-1185">Reference proteome</keyword>
<feature type="domain" description="Translation elongation factor EF1B beta/delta subunit guanine nucleotide exchange" evidence="4">
    <location>
        <begin position="146"/>
        <end position="232"/>
    </location>
</feature>
<proteinExistence type="inferred from homology"/>
<comment type="similarity">
    <text evidence="1">Belongs to the EF-1-beta/EF-1-delta family.</text>
</comment>
<dbReference type="SMART" id="SM01182">
    <property type="entry name" value="EF-1_beta_acid"/>
    <property type="match status" value="1"/>
</dbReference>
<comment type="caution">
    <text evidence="6">The sequence shown here is derived from an EMBL/GenBank/DDBJ whole genome shotgun (WGS) entry which is preliminary data.</text>
</comment>
<dbReference type="SUPFAM" id="SSF54984">
    <property type="entry name" value="eEF-1beta-like"/>
    <property type="match status" value="1"/>
</dbReference>
<dbReference type="FunFam" id="3.30.70.60:FF:000001">
    <property type="entry name" value="Elongation factor 1-beta 1 like"/>
    <property type="match status" value="1"/>
</dbReference>
<feature type="non-terminal residue" evidence="6">
    <location>
        <position position="1"/>
    </location>
</feature>
<feature type="non-terminal residue" evidence="6">
    <location>
        <position position="232"/>
    </location>
</feature>
<feature type="domain" description="Elongation factor 1 beta central acidic region eukaryote" evidence="5">
    <location>
        <begin position="111"/>
        <end position="137"/>
    </location>
</feature>
<dbReference type="Gene3D" id="3.30.70.60">
    <property type="match status" value="1"/>
</dbReference>
<evidence type="ECO:0000313" key="7">
    <source>
        <dbReference type="Proteomes" id="UP000667349"/>
    </source>
</evidence>
<dbReference type="InterPro" id="IPR049720">
    <property type="entry name" value="EF1B_bsu/dsu"/>
</dbReference>
<evidence type="ECO:0000256" key="1">
    <source>
        <dbReference type="ARBA" id="ARBA00007411"/>
    </source>
</evidence>
<evidence type="ECO:0000259" key="5">
    <source>
        <dbReference type="SMART" id="SM01182"/>
    </source>
</evidence>